<evidence type="ECO:0000313" key="2">
    <source>
        <dbReference type="EMBL" id="KAJ4473058.1"/>
    </source>
</evidence>
<dbReference type="OrthoDB" id="2537432at2759"/>
<dbReference type="PANTHER" id="PTHR34693:SF1">
    <property type="entry name" value="PROTEIN PAR32"/>
    <property type="match status" value="1"/>
</dbReference>
<organism evidence="2 3">
    <name type="scientific">Lentinula aciculospora</name>
    <dbReference type="NCBI Taxonomy" id="153920"/>
    <lineage>
        <taxon>Eukaryota</taxon>
        <taxon>Fungi</taxon>
        <taxon>Dikarya</taxon>
        <taxon>Basidiomycota</taxon>
        <taxon>Agaricomycotina</taxon>
        <taxon>Agaricomycetes</taxon>
        <taxon>Agaricomycetidae</taxon>
        <taxon>Agaricales</taxon>
        <taxon>Marasmiineae</taxon>
        <taxon>Omphalotaceae</taxon>
        <taxon>Lentinula</taxon>
    </lineage>
</organism>
<dbReference type="InterPro" id="IPR022024">
    <property type="entry name" value="DUF3602"/>
</dbReference>
<reference evidence="2" key="1">
    <citation type="submission" date="2022-08" db="EMBL/GenBank/DDBJ databases">
        <title>A Global Phylogenomic Analysis of the Shiitake Genus Lentinula.</title>
        <authorList>
            <consortium name="DOE Joint Genome Institute"/>
            <person name="Sierra-Patev S."/>
            <person name="Min B."/>
            <person name="Naranjo-Ortiz M."/>
            <person name="Looney B."/>
            <person name="Konkel Z."/>
            <person name="Slot J.C."/>
            <person name="Sakamoto Y."/>
            <person name="Steenwyk J.L."/>
            <person name="Rokas A."/>
            <person name="Carro J."/>
            <person name="Camarero S."/>
            <person name="Ferreira P."/>
            <person name="Molpeceres G."/>
            <person name="Ruiz-Duenas F.J."/>
            <person name="Serrano A."/>
            <person name="Henrissat B."/>
            <person name="Drula E."/>
            <person name="Hughes K.W."/>
            <person name="Mata J.L."/>
            <person name="Ishikawa N.K."/>
            <person name="Vargas-Isla R."/>
            <person name="Ushijima S."/>
            <person name="Smith C.A."/>
            <person name="Ahrendt S."/>
            <person name="Andreopoulos W."/>
            <person name="He G."/>
            <person name="Labutti K."/>
            <person name="Lipzen A."/>
            <person name="Ng V."/>
            <person name="Riley R."/>
            <person name="Sandor L."/>
            <person name="Barry K."/>
            <person name="Martinez A.T."/>
            <person name="Xiao Y."/>
            <person name="Gibbons J.G."/>
            <person name="Terashima K."/>
            <person name="Grigoriev I.V."/>
            <person name="Hibbett D.S."/>
        </authorList>
    </citation>
    <scope>NUCLEOTIDE SEQUENCE</scope>
    <source>
        <strain evidence="2">JLM2183</strain>
    </source>
</reference>
<protein>
    <submittedName>
        <fullName evidence="2">Uncharacterized protein</fullName>
    </submittedName>
</protein>
<dbReference type="InterPro" id="IPR053203">
    <property type="entry name" value="Cisplatin_resist-associated"/>
</dbReference>
<evidence type="ECO:0000313" key="3">
    <source>
        <dbReference type="Proteomes" id="UP001150266"/>
    </source>
</evidence>
<feature type="compositionally biased region" description="Basic and acidic residues" evidence="1">
    <location>
        <begin position="70"/>
        <end position="80"/>
    </location>
</feature>
<name>A0A9W9A2N2_9AGAR</name>
<proteinExistence type="predicted"/>
<dbReference type="Proteomes" id="UP001150266">
    <property type="component" value="Unassembled WGS sequence"/>
</dbReference>
<keyword evidence="3" id="KW-1185">Reference proteome</keyword>
<dbReference type="Pfam" id="PF12223">
    <property type="entry name" value="DUF3602"/>
    <property type="match status" value="1"/>
</dbReference>
<feature type="compositionally biased region" description="Polar residues" evidence="1">
    <location>
        <begin position="186"/>
        <end position="207"/>
    </location>
</feature>
<feature type="compositionally biased region" description="Polar residues" evidence="1">
    <location>
        <begin position="83"/>
        <end position="93"/>
    </location>
</feature>
<sequence>MPGVKTASALKKTKNCLYRLNLDLEHLHLDLAIMSNADRRNSSLPQEKRSLSDQISSISAKINRALSRGRNAERPAREFDNESIASSTATMVSNEGAIAERSVSRGRQGFRHSSGRGGIGNIVPSSVPEDAAVDQSTSPIRGRDITRPSGVPIATPFSSSGRGGVGNIRAPSQEQQLDSDVITLVPSRSSDMNVQSSSQTSPSQKVLSTGRGGIGNIKRNPTGDSNTSQAAPPNEHNERA</sequence>
<dbReference type="EMBL" id="JAOTPV010000018">
    <property type="protein sequence ID" value="KAJ4473058.1"/>
    <property type="molecule type" value="Genomic_DNA"/>
</dbReference>
<dbReference type="PANTHER" id="PTHR34693">
    <property type="entry name" value="PROTEIN PAR32"/>
    <property type="match status" value="1"/>
</dbReference>
<feature type="region of interest" description="Disordered" evidence="1">
    <location>
        <begin position="66"/>
        <end position="240"/>
    </location>
</feature>
<comment type="caution">
    <text evidence="2">The sequence shown here is derived from an EMBL/GenBank/DDBJ whole genome shotgun (WGS) entry which is preliminary data.</text>
</comment>
<accession>A0A9W9A2N2</accession>
<feature type="compositionally biased region" description="Polar residues" evidence="1">
    <location>
        <begin position="222"/>
        <end position="231"/>
    </location>
</feature>
<dbReference type="AlphaFoldDB" id="A0A9W9A2N2"/>
<gene>
    <name evidence="2" type="ORF">J3R30DRAFT_759366</name>
</gene>
<evidence type="ECO:0000256" key="1">
    <source>
        <dbReference type="SAM" id="MobiDB-lite"/>
    </source>
</evidence>